<comment type="caution">
    <text evidence="1">The sequence shown here is derived from an EMBL/GenBank/DDBJ whole genome shotgun (WGS) entry which is preliminary data.</text>
</comment>
<evidence type="ECO:0000313" key="1">
    <source>
        <dbReference type="EMBL" id="CDH45124.1"/>
    </source>
</evidence>
<dbReference type="Proteomes" id="UP000019184">
    <property type="component" value="Unassembled WGS sequence"/>
</dbReference>
<keyword evidence="2" id="KW-1185">Reference proteome</keyword>
<accession>A0A7U7GB11</accession>
<name>A0A7U7GB11_9GAMM</name>
<sequence length="52" mass="6163">MTITKQQYVEYVISTPMNYTGTNRAAHLEKVSHDAINDYLRREKHTAHTLWE</sequence>
<dbReference type="EMBL" id="CBTK010000124">
    <property type="protein sequence ID" value="CDH45124.1"/>
    <property type="molecule type" value="Genomic_DNA"/>
</dbReference>
<proteinExistence type="predicted"/>
<reference evidence="1 2" key="1">
    <citation type="journal article" date="2014" name="ISME J.">
        <title>Candidatus Competibacter-lineage genomes retrieved from metagenomes reveal functional metabolic diversity.</title>
        <authorList>
            <person name="McIlroy S.J."/>
            <person name="Albertsen M."/>
            <person name="Andresen E.K."/>
            <person name="Saunders A.M."/>
            <person name="Kristiansen R."/>
            <person name="Stokholm-Bjerregaard M."/>
            <person name="Nielsen K.L."/>
            <person name="Nielsen P.H."/>
        </authorList>
    </citation>
    <scope>NUCLEOTIDE SEQUENCE [LARGE SCALE GENOMIC DNA]</scope>
    <source>
        <strain evidence="1 2">Run_B_J11</strain>
    </source>
</reference>
<gene>
    <name evidence="1" type="ORF">BN874_210004</name>
</gene>
<organism evidence="1 2">
    <name type="scientific">Candidatus Contendobacter odensis Run_B_J11</name>
    <dbReference type="NCBI Taxonomy" id="1400861"/>
    <lineage>
        <taxon>Bacteria</taxon>
        <taxon>Pseudomonadati</taxon>
        <taxon>Pseudomonadota</taxon>
        <taxon>Gammaproteobacteria</taxon>
        <taxon>Candidatus Competibacteraceae</taxon>
        <taxon>Candidatus Contendibacter</taxon>
    </lineage>
</organism>
<protein>
    <submittedName>
        <fullName evidence="1">Uncharacterized protein</fullName>
    </submittedName>
</protein>
<dbReference type="AlphaFoldDB" id="A0A7U7GB11"/>
<evidence type="ECO:0000313" key="2">
    <source>
        <dbReference type="Proteomes" id="UP000019184"/>
    </source>
</evidence>